<name>A0ABV2QBG7_9BURK</name>
<feature type="domain" description="MmgE/PrpD C-terminal" evidence="3">
    <location>
        <begin position="278"/>
        <end position="440"/>
    </location>
</feature>
<evidence type="ECO:0000259" key="3">
    <source>
        <dbReference type="Pfam" id="PF19305"/>
    </source>
</evidence>
<evidence type="ECO:0000256" key="1">
    <source>
        <dbReference type="ARBA" id="ARBA00006174"/>
    </source>
</evidence>
<dbReference type="Pfam" id="PF03972">
    <property type="entry name" value="MmgE_PrpD_N"/>
    <property type="match status" value="1"/>
</dbReference>
<dbReference type="RefSeq" id="WP_354445364.1">
    <property type="nucleotide sequence ID" value="NZ_JBEPSH010000006.1"/>
</dbReference>
<gene>
    <name evidence="4" type="ORF">ABIE13_003388</name>
</gene>
<dbReference type="PANTHER" id="PTHR16943:SF8">
    <property type="entry name" value="2-METHYLCITRATE DEHYDRATASE"/>
    <property type="match status" value="1"/>
</dbReference>
<dbReference type="InterPro" id="IPR042183">
    <property type="entry name" value="MmgE/PrpD_sf_1"/>
</dbReference>
<evidence type="ECO:0000313" key="5">
    <source>
        <dbReference type="Proteomes" id="UP001549320"/>
    </source>
</evidence>
<dbReference type="InterPro" id="IPR045337">
    <property type="entry name" value="MmgE_PrpD_C"/>
</dbReference>
<dbReference type="InterPro" id="IPR005656">
    <property type="entry name" value="MmgE_PrpD"/>
</dbReference>
<comment type="caution">
    <text evidence="4">The sequence shown here is derived from an EMBL/GenBank/DDBJ whole genome shotgun (WGS) entry which is preliminary data.</text>
</comment>
<proteinExistence type="inferred from homology"/>
<dbReference type="Proteomes" id="UP001549320">
    <property type="component" value="Unassembled WGS sequence"/>
</dbReference>
<dbReference type="PANTHER" id="PTHR16943">
    <property type="entry name" value="2-METHYLCITRATE DEHYDRATASE-RELATED"/>
    <property type="match status" value="1"/>
</dbReference>
<dbReference type="InterPro" id="IPR036148">
    <property type="entry name" value="MmgE/PrpD_sf"/>
</dbReference>
<comment type="similarity">
    <text evidence="1">Belongs to the PrpD family.</text>
</comment>
<dbReference type="Pfam" id="PF19305">
    <property type="entry name" value="MmgE_PrpD_C"/>
    <property type="match status" value="1"/>
</dbReference>
<dbReference type="EMBL" id="JBEPSH010000006">
    <property type="protein sequence ID" value="MET4578272.1"/>
    <property type="molecule type" value="Genomic_DNA"/>
</dbReference>
<reference evidence="4 5" key="1">
    <citation type="submission" date="2024-06" db="EMBL/GenBank/DDBJ databases">
        <title>Sorghum-associated microbial communities from plants grown in Nebraska, USA.</title>
        <authorList>
            <person name="Schachtman D."/>
        </authorList>
    </citation>
    <scope>NUCLEOTIDE SEQUENCE [LARGE SCALE GENOMIC DNA]</scope>
    <source>
        <strain evidence="4 5">2709</strain>
    </source>
</reference>
<dbReference type="Gene3D" id="3.30.1330.120">
    <property type="entry name" value="2-methylcitrate dehydratase PrpD"/>
    <property type="match status" value="1"/>
</dbReference>
<dbReference type="Gene3D" id="1.10.4100.10">
    <property type="entry name" value="2-methylcitrate dehydratase PrpD"/>
    <property type="match status" value="1"/>
</dbReference>
<dbReference type="InterPro" id="IPR042188">
    <property type="entry name" value="MmgE/PrpD_sf_2"/>
</dbReference>
<organism evidence="4 5">
    <name type="scientific">Ottowia thiooxydans</name>
    <dbReference type="NCBI Taxonomy" id="219182"/>
    <lineage>
        <taxon>Bacteria</taxon>
        <taxon>Pseudomonadati</taxon>
        <taxon>Pseudomonadota</taxon>
        <taxon>Betaproteobacteria</taxon>
        <taxon>Burkholderiales</taxon>
        <taxon>Comamonadaceae</taxon>
        <taxon>Ottowia</taxon>
    </lineage>
</organism>
<evidence type="ECO:0000259" key="2">
    <source>
        <dbReference type="Pfam" id="PF03972"/>
    </source>
</evidence>
<protein>
    <submittedName>
        <fullName evidence="4">2-methylcitrate dehydratase PrpD</fullName>
    </submittedName>
</protein>
<sequence length="473" mass="50484">MALNTTISADKNAPPITRILAEFVAGHPSRGWSDAVEHEAHRTFMNWLGCAVGAAHHESTQAAIRATQVLEPAAQALVLGSNIRVDMGNAALINGISSHTFDFDDTHLKTIIHPAGPVCSAVLALAEKLGSSGREVIDAVVLGIDVSCRVGNMMYPEHYDRGWHITGSTGTLGAAAACARLLKLDADKTQMALGIAASQPVGLREQFGTMTKPFHPGGAAKAGLMSALLAKEGFTASRRALEAPRGFAQVVSTKYAWNEITDELGQRFEISFNTYKPFACGIVIHPSIDACIQLREQGVTAENLERLDLRVHSLVLELTGKKEPKDGLEGKFSVYHGCAAGLIFGQASEDQYADDIVNRADMVATRGKVNAVIDNTIDEAAVDATAVLKDGRKIHLRVEHAIGSLQRPMTDANLETKFSNMSDEILGKDQTRQLMDACWSLAKAGSVGEVIQLATLQGSSSGHTRQQTAAAAQ</sequence>
<feature type="domain" description="MmgE/PrpD N-terminal" evidence="2">
    <location>
        <begin position="19"/>
        <end position="257"/>
    </location>
</feature>
<accession>A0ABV2QBG7</accession>
<dbReference type="InterPro" id="IPR045336">
    <property type="entry name" value="MmgE_PrpD_N"/>
</dbReference>
<keyword evidence="5" id="KW-1185">Reference proteome</keyword>
<evidence type="ECO:0000313" key="4">
    <source>
        <dbReference type="EMBL" id="MET4578272.1"/>
    </source>
</evidence>
<dbReference type="SUPFAM" id="SSF103378">
    <property type="entry name" value="2-methylcitrate dehydratase PrpD"/>
    <property type="match status" value="1"/>
</dbReference>